<dbReference type="PROSITE" id="PS50118">
    <property type="entry name" value="HMG_BOX_2"/>
    <property type="match status" value="1"/>
</dbReference>
<feature type="compositionally biased region" description="Basic residues" evidence="4">
    <location>
        <begin position="394"/>
        <end position="403"/>
    </location>
</feature>
<feature type="compositionally biased region" description="Basic and acidic residues" evidence="4">
    <location>
        <begin position="140"/>
        <end position="151"/>
    </location>
</feature>
<feature type="compositionally biased region" description="Polar residues" evidence="4">
    <location>
        <begin position="733"/>
        <end position="746"/>
    </location>
</feature>
<dbReference type="AlphaFoldDB" id="G7E2H4"/>
<dbReference type="HOGENOM" id="CLU_369634_0_0_1"/>
<comment type="caution">
    <text evidence="6">The sequence shown here is derived from an EMBL/GenBank/DDBJ whole genome shotgun (WGS) entry which is preliminary data.</text>
</comment>
<dbReference type="Pfam" id="PF00536">
    <property type="entry name" value="SAM_1"/>
    <property type="match status" value="1"/>
</dbReference>
<feature type="compositionally biased region" description="Low complexity" evidence="4">
    <location>
        <begin position="371"/>
        <end position="386"/>
    </location>
</feature>
<reference evidence="6 7" key="2">
    <citation type="journal article" date="2012" name="Open Biol.">
        <title>Characteristics of nucleosomes and linker DNA regions on the genome of the basidiomycete Mixia osmundae revealed by mono- and dinucleosome mapping.</title>
        <authorList>
            <person name="Nishida H."/>
            <person name="Kondo S."/>
            <person name="Matsumoto T."/>
            <person name="Suzuki Y."/>
            <person name="Yoshikawa H."/>
            <person name="Taylor T.D."/>
            <person name="Sugiyama J."/>
        </authorList>
    </citation>
    <scope>NUCLEOTIDE SEQUENCE [LARGE SCALE GENOMIC DNA]</scope>
    <source>
        <strain evidence="7">CBS 9802 / IAM 14324 / JCM 22182 / KY 12970</strain>
    </source>
</reference>
<dbReference type="InterPro" id="IPR051965">
    <property type="entry name" value="ChromReg_NeuronalGeneExpr"/>
</dbReference>
<feature type="compositionally biased region" description="Low complexity" evidence="4">
    <location>
        <begin position="691"/>
        <end position="720"/>
    </location>
</feature>
<dbReference type="EMBL" id="BABT02000110">
    <property type="protein sequence ID" value="GAA97034.1"/>
    <property type="molecule type" value="Genomic_DNA"/>
</dbReference>
<name>G7E2H4_MIXOS</name>
<feature type="region of interest" description="Disordered" evidence="4">
    <location>
        <begin position="328"/>
        <end position="414"/>
    </location>
</feature>
<dbReference type="Gene3D" id="1.10.30.10">
    <property type="entry name" value="High mobility group box domain"/>
    <property type="match status" value="1"/>
</dbReference>
<dbReference type="Gene3D" id="1.10.150.50">
    <property type="entry name" value="Transcription Factor, Ets-1"/>
    <property type="match status" value="1"/>
</dbReference>
<dbReference type="OrthoDB" id="1919336at2759"/>
<dbReference type="GO" id="GO:0010468">
    <property type="term" value="P:regulation of gene expression"/>
    <property type="evidence" value="ECO:0007669"/>
    <property type="project" value="TreeGrafter"/>
</dbReference>
<dbReference type="Pfam" id="PF00505">
    <property type="entry name" value="HMG_box"/>
    <property type="match status" value="1"/>
</dbReference>
<gene>
    <name evidence="6" type="primary">Mo03709</name>
    <name evidence="6" type="ORF">E5Q_03709</name>
</gene>
<evidence type="ECO:0000256" key="1">
    <source>
        <dbReference type="ARBA" id="ARBA00023125"/>
    </source>
</evidence>
<dbReference type="InterPro" id="IPR001660">
    <property type="entry name" value="SAM"/>
</dbReference>
<feature type="compositionally biased region" description="Low complexity" evidence="4">
    <location>
        <begin position="350"/>
        <end position="361"/>
    </location>
</feature>
<dbReference type="SMART" id="SM00398">
    <property type="entry name" value="HMG"/>
    <property type="match status" value="1"/>
</dbReference>
<evidence type="ECO:0000256" key="3">
    <source>
        <dbReference type="PROSITE-ProRule" id="PRU00267"/>
    </source>
</evidence>
<dbReference type="SUPFAM" id="SSF47769">
    <property type="entry name" value="SAM/Pointed domain"/>
    <property type="match status" value="1"/>
</dbReference>
<evidence type="ECO:0000256" key="4">
    <source>
        <dbReference type="SAM" id="MobiDB-lite"/>
    </source>
</evidence>
<feature type="compositionally biased region" description="Polar residues" evidence="4">
    <location>
        <begin position="76"/>
        <end position="96"/>
    </location>
</feature>
<keyword evidence="1 3" id="KW-0238">DNA-binding</keyword>
<feature type="region of interest" description="Disordered" evidence="4">
    <location>
        <begin position="447"/>
        <end position="474"/>
    </location>
</feature>
<evidence type="ECO:0000313" key="7">
    <source>
        <dbReference type="Proteomes" id="UP000009131"/>
    </source>
</evidence>
<feature type="compositionally biased region" description="Polar residues" evidence="4">
    <location>
        <begin position="210"/>
        <end position="261"/>
    </location>
</feature>
<feature type="region of interest" description="Disordered" evidence="4">
    <location>
        <begin position="664"/>
        <end position="753"/>
    </location>
</feature>
<feature type="DNA-binding region" description="HMG box" evidence="3">
    <location>
        <begin position="410"/>
        <end position="474"/>
    </location>
</feature>
<feature type="region of interest" description="Disordered" evidence="4">
    <location>
        <begin position="493"/>
        <end position="582"/>
    </location>
</feature>
<dbReference type="eggNOG" id="KOG0381">
    <property type="taxonomic scope" value="Eukaryota"/>
</dbReference>
<feature type="domain" description="HMG box" evidence="5">
    <location>
        <begin position="410"/>
        <end position="474"/>
    </location>
</feature>
<dbReference type="InterPro" id="IPR013761">
    <property type="entry name" value="SAM/pointed_sf"/>
</dbReference>
<dbReference type="SUPFAM" id="SSF47095">
    <property type="entry name" value="HMG-box"/>
    <property type="match status" value="1"/>
</dbReference>
<feature type="compositionally biased region" description="Low complexity" evidence="4">
    <location>
        <begin position="32"/>
        <end position="75"/>
    </location>
</feature>
<feature type="region of interest" description="Disordered" evidence="4">
    <location>
        <begin position="1"/>
        <end position="261"/>
    </location>
</feature>
<dbReference type="GO" id="GO:0005634">
    <property type="term" value="C:nucleus"/>
    <property type="evidence" value="ECO:0007669"/>
    <property type="project" value="UniProtKB-UniRule"/>
</dbReference>
<dbReference type="RefSeq" id="XP_014565471.1">
    <property type="nucleotide sequence ID" value="XM_014709985.1"/>
</dbReference>
<dbReference type="PANTHER" id="PTHR46040">
    <property type="entry name" value="HIGH MOBILITY GROUP PROTEIN 2"/>
    <property type="match status" value="1"/>
</dbReference>
<keyword evidence="7" id="KW-1185">Reference proteome</keyword>
<dbReference type="STRING" id="764103.G7E2H4"/>
<dbReference type="PANTHER" id="PTHR46040:SF3">
    <property type="entry name" value="HIGH MOBILITY GROUP PROTEIN 2"/>
    <property type="match status" value="1"/>
</dbReference>
<proteinExistence type="predicted"/>
<dbReference type="GO" id="GO:0003677">
    <property type="term" value="F:DNA binding"/>
    <property type="evidence" value="ECO:0007669"/>
    <property type="project" value="UniProtKB-UniRule"/>
</dbReference>
<reference evidence="6 7" key="1">
    <citation type="journal article" date="2011" name="J. Gen. Appl. Microbiol.">
        <title>Draft genome sequencing of the enigmatic basidiomycete Mixia osmundae.</title>
        <authorList>
            <person name="Nishida H."/>
            <person name="Nagatsuka Y."/>
            <person name="Sugiyama J."/>
        </authorList>
    </citation>
    <scope>NUCLEOTIDE SEQUENCE [LARGE SCALE GENOMIC DNA]</scope>
    <source>
        <strain evidence="7">CBS 9802 / IAM 14324 / JCM 22182 / KY 12970</strain>
    </source>
</reference>
<evidence type="ECO:0000256" key="2">
    <source>
        <dbReference type="ARBA" id="ARBA00023242"/>
    </source>
</evidence>
<evidence type="ECO:0000259" key="5">
    <source>
        <dbReference type="PROSITE" id="PS50118"/>
    </source>
</evidence>
<dbReference type="InterPro" id="IPR009071">
    <property type="entry name" value="HMG_box_dom"/>
</dbReference>
<evidence type="ECO:0000313" key="6">
    <source>
        <dbReference type="EMBL" id="GAA97034.1"/>
    </source>
</evidence>
<protein>
    <recommendedName>
        <fullName evidence="5">HMG box domain-containing protein</fullName>
    </recommendedName>
</protein>
<accession>G7E2H4</accession>
<keyword evidence="2 3" id="KW-0539">Nucleus</keyword>
<dbReference type="InterPro" id="IPR036910">
    <property type="entry name" value="HMG_box_dom_sf"/>
</dbReference>
<sequence>MNRREGSDGPAAAQSAISDREDARGAGDGSHLSTLSASASTAEQPHDQQGQRPEQGRQQSAQESGRAAPSAASGSQTVQGQRSNTTSYPSQASPTARGSDEWLASSFRQADEPMAAVSRPRLAIAPAHGRDVSDSAAPTSRHDFGDPDSSRYGRGRRYSDASSGSGVPADLSRLLLPSNQEPQADLDASSLESVQNLPPRLPRPPRRPGYSSSSATFVSAQTPFSSDGQSAIGSGERSSGSTLPNESTSNTSRSRIGSSRDLSSKAADVEAFLGRVNLHEYFDTFMQNGFDRLGSLIDATEADFDMLKVKRGHRRVIQREVASLQGLPLSHSISDGQAKVSSEEAEAPDSSDSRSAMRPSSGQITQQNSAVFVFKGQGKFQGKSGSRSAEKDPRPRRKYRRHPKPDPNALEKPTSAYVQFASAVREEVKGKTFAELAKIVGERWKALPPNEKEARETEAARQKDDWSHRMAEYRESPEYRSYQAYLREFRAQEQARLASRAQHNSDSREISPEMNNNAQWDRDNTGQDYSDPEDSYPESGGPPSKRSRPSGRSFGQGQAQMPGPLLSPMPFWESPGTSSVMSTQARGYQQPSYFSGMQDTREPRGRSIAEALTRPTFTSDQASLEAANQYPWMDPRQPFAQRPLMPMHHAERARMEGNYGANFMLDGPAPKQSLQAPLRLPAPGNTGAFGQSLPTPSSSSSSSSRFPPTSTTQTQTQTHTMYGQPRMHMSDARSAQMTPESYLPQNDESDLMQ</sequence>
<dbReference type="InParanoid" id="G7E2H4"/>
<dbReference type="Proteomes" id="UP000009131">
    <property type="component" value="Unassembled WGS sequence"/>
</dbReference>
<organism evidence="6 7">
    <name type="scientific">Mixia osmundae (strain CBS 9802 / IAM 14324 / JCM 22182 / KY 12970)</name>
    <dbReference type="NCBI Taxonomy" id="764103"/>
    <lineage>
        <taxon>Eukaryota</taxon>
        <taxon>Fungi</taxon>
        <taxon>Dikarya</taxon>
        <taxon>Basidiomycota</taxon>
        <taxon>Pucciniomycotina</taxon>
        <taxon>Mixiomycetes</taxon>
        <taxon>Mixiales</taxon>
        <taxon>Mixiaceae</taxon>
        <taxon>Mixia</taxon>
    </lineage>
</organism>